<evidence type="ECO:0000313" key="1">
    <source>
        <dbReference type="EMBL" id="KAL0930698.1"/>
    </source>
</evidence>
<proteinExistence type="predicted"/>
<dbReference type="EMBL" id="VUJX02000011">
    <property type="protein sequence ID" value="KAL0930698.1"/>
    <property type="molecule type" value="Genomic_DNA"/>
</dbReference>
<dbReference type="Proteomes" id="UP000805649">
    <property type="component" value="Unassembled WGS sequence"/>
</dbReference>
<gene>
    <name evidence="1" type="ORF">CTRU02_214773</name>
</gene>
<sequence>MTPTKFWPRWMPNAFAFSGSTYRRVGQTHPNEEKNIDEVNLEDNAPQLGQETIPSEETHNYDFAAIARLILLLASLFAIAVIAGLAARYDTPKPSHTNIEPPYRYDKVEPRVRRCGHTASEARSHGCIFSPVSFAWLPPSCVDAELDAEIRTHPDWVLYADLNKTRVKSETEWAADNSKTWLTNRAHMLHCVFSWRRMHRDLVAGRELHTGLGMAHTKHCANIIMWKRDPEEIVTGARVIYPGC</sequence>
<keyword evidence="2" id="KW-1185">Reference proteome</keyword>
<name>A0ACC3YFP7_COLTU</name>
<protein>
    <submittedName>
        <fullName evidence="1">Uncharacterized protein</fullName>
    </submittedName>
</protein>
<evidence type="ECO:0000313" key="2">
    <source>
        <dbReference type="Proteomes" id="UP000805649"/>
    </source>
</evidence>
<reference evidence="1 2" key="1">
    <citation type="journal article" date="2020" name="Phytopathology">
        <title>Genome Sequence Resources of Colletotrichum truncatum, C. plurivorum, C. musicola, and C. sojae: Four Species Pathogenic to Soybean (Glycine max).</title>
        <authorList>
            <person name="Rogerio F."/>
            <person name="Boufleur T.R."/>
            <person name="Ciampi-Guillardi M."/>
            <person name="Sukno S.A."/>
            <person name="Thon M.R."/>
            <person name="Massola Junior N.S."/>
            <person name="Baroncelli R."/>
        </authorList>
    </citation>
    <scope>NUCLEOTIDE SEQUENCE [LARGE SCALE GENOMIC DNA]</scope>
    <source>
        <strain evidence="1 2">CMES1059</strain>
    </source>
</reference>
<accession>A0ACC3YFP7</accession>
<organism evidence="1 2">
    <name type="scientific">Colletotrichum truncatum</name>
    <name type="common">Anthracnose fungus</name>
    <name type="synonym">Colletotrichum capsici</name>
    <dbReference type="NCBI Taxonomy" id="5467"/>
    <lineage>
        <taxon>Eukaryota</taxon>
        <taxon>Fungi</taxon>
        <taxon>Dikarya</taxon>
        <taxon>Ascomycota</taxon>
        <taxon>Pezizomycotina</taxon>
        <taxon>Sordariomycetes</taxon>
        <taxon>Hypocreomycetidae</taxon>
        <taxon>Glomerellales</taxon>
        <taxon>Glomerellaceae</taxon>
        <taxon>Colletotrichum</taxon>
        <taxon>Colletotrichum truncatum species complex</taxon>
    </lineage>
</organism>
<comment type="caution">
    <text evidence="1">The sequence shown here is derived from an EMBL/GenBank/DDBJ whole genome shotgun (WGS) entry which is preliminary data.</text>
</comment>